<gene>
    <name evidence="2" type="ORF">BU24DRAFT_471649</name>
</gene>
<protein>
    <submittedName>
        <fullName evidence="2">Uncharacterized protein</fullName>
    </submittedName>
</protein>
<dbReference type="RefSeq" id="XP_033390769.1">
    <property type="nucleotide sequence ID" value="XM_033532704.1"/>
</dbReference>
<feature type="compositionally biased region" description="Polar residues" evidence="1">
    <location>
        <begin position="1"/>
        <end position="15"/>
    </location>
</feature>
<dbReference type="OrthoDB" id="3686314at2759"/>
<organism evidence="2 3">
    <name type="scientific">Aaosphaeria arxii CBS 175.79</name>
    <dbReference type="NCBI Taxonomy" id="1450172"/>
    <lineage>
        <taxon>Eukaryota</taxon>
        <taxon>Fungi</taxon>
        <taxon>Dikarya</taxon>
        <taxon>Ascomycota</taxon>
        <taxon>Pezizomycotina</taxon>
        <taxon>Dothideomycetes</taxon>
        <taxon>Pleosporomycetidae</taxon>
        <taxon>Pleosporales</taxon>
        <taxon>Pleosporales incertae sedis</taxon>
        <taxon>Aaosphaeria</taxon>
    </lineage>
</organism>
<sequence length="335" mass="37731">MASQAQAVTSKSQKPVTKRRLRVGDPATSTVKIGHNYDTKMPNPPKPSLLASSNISTVGAALFAIEKTTGMQPLPPPRVIQTTIPDGGATSMSTASAASLIRANNQQLYRSTTIQGKARKASEKHSRNPHLVDVESLSLQQRVELTAGNTIQVFIGDTWACNIPWLLFRAMSTKAREIEDSLHLVLRLPAGLSKNALLYIFEWLRDICTRKYFKIVRRDVLEQDVAICRISRMMGMMRYSQHVFNFYWAHFNNVLPNDDEIWTLEQMSATADRLGLEDDDALAFFGCAARGIARHMKSEQFSPVQAEQRLRSHPMMQQAVVRKLRPSRRSSRRHT</sequence>
<evidence type="ECO:0000313" key="2">
    <source>
        <dbReference type="EMBL" id="KAF2022430.1"/>
    </source>
</evidence>
<keyword evidence="3" id="KW-1185">Reference proteome</keyword>
<reference evidence="2" key="1">
    <citation type="journal article" date="2020" name="Stud. Mycol.">
        <title>101 Dothideomycetes genomes: a test case for predicting lifestyles and emergence of pathogens.</title>
        <authorList>
            <person name="Haridas S."/>
            <person name="Albert R."/>
            <person name="Binder M."/>
            <person name="Bloem J."/>
            <person name="Labutti K."/>
            <person name="Salamov A."/>
            <person name="Andreopoulos B."/>
            <person name="Baker S."/>
            <person name="Barry K."/>
            <person name="Bills G."/>
            <person name="Bluhm B."/>
            <person name="Cannon C."/>
            <person name="Castanera R."/>
            <person name="Culley D."/>
            <person name="Daum C."/>
            <person name="Ezra D."/>
            <person name="Gonzalez J."/>
            <person name="Henrissat B."/>
            <person name="Kuo A."/>
            <person name="Liang C."/>
            <person name="Lipzen A."/>
            <person name="Lutzoni F."/>
            <person name="Magnuson J."/>
            <person name="Mondo S."/>
            <person name="Nolan M."/>
            <person name="Ohm R."/>
            <person name="Pangilinan J."/>
            <person name="Park H.-J."/>
            <person name="Ramirez L."/>
            <person name="Alfaro M."/>
            <person name="Sun H."/>
            <person name="Tritt A."/>
            <person name="Yoshinaga Y."/>
            <person name="Zwiers L.-H."/>
            <person name="Turgeon B."/>
            <person name="Goodwin S."/>
            <person name="Spatafora J."/>
            <person name="Crous P."/>
            <person name="Grigoriev I."/>
        </authorList>
    </citation>
    <scope>NUCLEOTIDE SEQUENCE</scope>
    <source>
        <strain evidence="2">CBS 175.79</strain>
    </source>
</reference>
<evidence type="ECO:0000313" key="3">
    <source>
        <dbReference type="Proteomes" id="UP000799778"/>
    </source>
</evidence>
<accession>A0A6A5YCJ9</accession>
<dbReference type="AlphaFoldDB" id="A0A6A5YCJ9"/>
<dbReference type="EMBL" id="ML978066">
    <property type="protein sequence ID" value="KAF2022430.1"/>
    <property type="molecule type" value="Genomic_DNA"/>
</dbReference>
<name>A0A6A5YCJ9_9PLEO</name>
<dbReference type="Proteomes" id="UP000799778">
    <property type="component" value="Unassembled WGS sequence"/>
</dbReference>
<feature type="region of interest" description="Disordered" evidence="1">
    <location>
        <begin position="1"/>
        <end position="21"/>
    </location>
</feature>
<dbReference type="GeneID" id="54290101"/>
<evidence type="ECO:0000256" key="1">
    <source>
        <dbReference type="SAM" id="MobiDB-lite"/>
    </source>
</evidence>
<proteinExistence type="predicted"/>